<organism evidence="1 2">
    <name type="scientific">Clostridium disporicum</name>
    <dbReference type="NCBI Taxonomy" id="84024"/>
    <lineage>
        <taxon>Bacteria</taxon>
        <taxon>Bacillati</taxon>
        <taxon>Bacillota</taxon>
        <taxon>Clostridia</taxon>
        <taxon>Eubacteriales</taxon>
        <taxon>Clostridiaceae</taxon>
        <taxon>Clostridium</taxon>
    </lineage>
</organism>
<dbReference type="Proteomes" id="UP000095558">
    <property type="component" value="Unassembled WGS sequence"/>
</dbReference>
<reference evidence="1 2" key="1">
    <citation type="submission" date="2015-09" db="EMBL/GenBank/DDBJ databases">
        <authorList>
            <consortium name="Pathogen Informatics"/>
        </authorList>
    </citation>
    <scope>NUCLEOTIDE SEQUENCE [LARGE SCALE GENOMIC DNA]</scope>
    <source>
        <strain evidence="1 2">2789STDY5834855</strain>
    </source>
</reference>
<dbReference type="AlphaFoldDB" id="A0A174H551"/>
<gene>
    <name evidence="1" type="ORF">ERS852470_03052</name>
</gene>
<accession>A0A174H551</accession>
<evidence type="ECO:0000313" key="1">
    <source>
        <dbReference type="EMBL" id="CUO68190.1"/>
    </source>
</evidence>
<sequence length="101" mass="11803">MAKITSKNNSLLRDSRNKVSPKVYNLLLDLVNDDKEELAEIVLKIDYLIEYANSAVKAKDYSEALETIQRAEERIKLIKREYYDVSHLEYLIEGVKLKIKK</sequence>
<dbReference type="OrthoDB" id="1935347at2"/>
<dbReference type="GeneID" id="83011670"/>
<proteinExistence type="predicted"/>
<name>A0A174H551_9CLOT</name>
<protein>
    <submittedName>
        <fullName evidence="1">Uncharacterized protein</fullName>
    </submittedName>
</protein>
<dbReference type="RefSeq" id="WP_042397381.1">
    <property type="nucleotide sequence ID" value="NZ_CYYT01000035.1"/>
</dbReference>
<dbReference type="EMBL" id="CYZV01000039">
    <property type="protein sequence ID" value="CUO68190.1"/>
    <property type="molecule type" value="Genomic_DNA"/>
</dbReference>
<evidence type="ECO:0000313" key="2">
    <source>
        <dbReference type="Proteomes" id="UP000095558"/>
    </source>
</evidence>